<sequence length="49" mass="5732">MNAYQVLMAFLLYMISLAEILSLFSVDEQENIKKLVRELCLLDVIEIVR</sequence>
<dbReference type="EMBL" id="AEEF01000083">
    <property type="protein sequence ID" value="EFM03857.1"/>
    <property type="molecule type" value="Genomic_DNA"/>
</dbReference>
<keyword evidence="1" id="KW-0812">Transmembrane</keyword>
<evidence type="ECO:0000256" key="1">
    <source>
        <dbReference type="SAM" id="Phobius"/>
    </source>
</evidence>
<gene>
    <name evidence="2" type="ORF">HMPREF0602_1662</name>
</gene>
<proteinExistence type="predicted"/>
<feature type="transmembrane region" description="Helical" evidence="1">
    <location>
        <begin position="6"/>
        <end position="26"/>
    </location>
</feature>
<protein>
    <submittedName>
        <fullName evidence="2">Uncharacterized protein</fullName>
    </submittedName>
</protein>
<evidence type="ECO:0000313" key="2">
    <source>
        <dbReference type="EMBL" id="EFM03857.1"/>
    </source>
</evidence>
<organism evidence="2 3">
    <name type="scientific">Neisseria meningitidis serogroup B (strain ATCC 13091 / M2091)</name>
    <dbReference type="NCBI Taxonomy" id="862513"/>
    <lineage>
        <taxon>Bacteria</taxon>
        <taxon>Pseudomonadati</taxon>
        <taxon>Pseudomonadota</taxon>
        <taxon>Betaproteobacteria</taxon>
        <taxon>Neisseriales</taxon>
        <taxon>Neisseriaceae</taxon>
        <taxon>Neisseria</taxon>
    </lineage>
</organism>
<accession>E0NAY0</accession>
<keyword evidence="1" id="KW-0472">Membrane</keyword>
<dbReference type="HOGENOM" id="CLU_3138145_0_0_4"/>
<keyword evidence="1" id="KW-1133">Transmembrane helix</keyword>
<dbReference type="AlphaFoldDB" id="E0NAY0"/>
<reference evidence="2 3" key="1">
    <citation type="submission" date="2010-07" db="EMBL/GenBank/DDBJ databases">
        <authorList>
            <person name="Muzny D."/>
            <person name="Qin X."/>
            <person name="Deng J."/>
            <person name="Jiang H."/>
            <person name="Liu Y."/>
            <person name="Qu J."/>
            <person name="Song X.-Z."/>
            <person name="Zhang L."/>
            <person name="Thornton R."/>
            <person name="Coyle M."/>
            <person name="Francisco L."/>
            <person name="Jackson L."/>
            <person name="Javaid M."/>
            <person name="Korchina V."/>
            <person name="Kovar C."/>
            <person name="Mata R."/>
            <person name="Mathew T."/>
            <person name="Ngo R."/>
            <person name="Nguyen L."/>
            <person name="Nguyen N."/>
            <person name="Okwuonu G."/>
            <person name="Ongeri F."/>
            <person name="Pham C."/>
            <person name="Simmons D."/>
            <person name="Wilczek-Boney K."/>
            <person name="Hale W."/>
            <person name="Jakkamsetti A."/>
            <person name="Pham P."/>
            <person name="Ruth R."/>
            <person name="San Lucas F."/>
            <person name="Warren J."/>
            <person name="Zhang J."/>
            <person name="Zhao Z."/>
            <person name="Zhou C."/>
            <person name="Zhu D."/>
            <person name="Lee S."/>
            <person name="Bess C."/>
            <person name="Blankenburg K."/>
            <person name="Forbes L."/>
            <person name="Fu Q."/>
            <person name="Gubbala S."/>
            <person name="Hirani K."/>
            <person name="Jayaseelan J.C."/>
            <person name="Lara F."/>
            <person name="Munidasa M."/>
            <person name="Palculict T."/>
            <person name="Patil S."/>
            <person name="Pu L.-L."/>
            <person name="Saada N."/>
            <person name="Tang L."/>
            <person name="Weissenberger G."/>
            <person name="Zhu Y."/>
            <person name="Hemphill L."/>
            <person name="Shang Y."/>
            <person name="Youmans B."/>
            <person name="Ayvaz T."/>
            <person name="Ross M."/>
            <person name="Santibanez J."/>
            <person name="Aqrawi P."/>
            <person name="Gross S."/>
            <person name="Joshi V."/>
            <person name="Fowler G."/>
            <person name="Nazareth L."/>
            <person name="Reid J."/>
            <person name="Worley K."/>
            <person name="Petrosino J."/>
            <person name="Highlander S."/>
            <person name="Gibbs R."/>
        </authorList>
    </citation>
    <scope>NUCLEOTIDE SEQUENCE [LARGE SCALE GENOMIC DNA]</scope>
    <source>
        <strain evidence="2 3">ATCC 13091</strain>
    </source>
</reference>
<name>E0NAY0_NEIM3</name>
<evidence type="ECO:0000313" key="3">
    <source>
        <dbReference type="Proteomes" id="UP000005526"/>
    </source>
</evidence>
<comment type="caution">
    <text evidence="2">The sequence shown here is derived from an EMBL/GenBank/DDBJ whole genome shotgun (WGS) entry which is preliminary data.</text>
</comment>
<dbReference type="Proteomes" id="UP000005526">
    <property type="component" value="Unassembled WGS sequence"/>
</dbReference>